<proteinExistence type="predicted"/>
<name>A0ABP7N6Z6_9MICO</name>
<comment type="caution">
    <text evidence="5">The sequence shown here is derived from an EMBL/GenBank/DDBJ whole genome shotgun (WGS) entry which is preliminary data.</text>
</comment>
<reference evidence="6" key="1">
    <citation type="journal article" date="2019" name="Int. J. Syst. Evol. Microbiol.">
        <title>The Global Catalogue of Microorganisms (GCM) 10K type strain sequencing project: providing services to taxonomists for standard genome sequencing and annotation.</title>
        <authorList>
            <consortium name="The Broad Institute Genomics Platform"/>
            <consortium name="The Broad Institute Genome Sequencing Center for Infectious Disease"/>
            <person name="Wu L."/>
            <person name="Ma J."/>
        </authorList>
    </citation>
    <scope>NUCLEOTIDE SEQUENCE [LARGE SCALE GENOMIC DNA]</scope>
    <source>
        <strain evidence="6">JCM 17024</strain>
    </source>
</reference>
<dbReference type="SUPFAM" id="SSF53822">
    <property type="entry name" value="Periplasmic binding protein-like I"/>
    <property type="match status" value="1"/>
</dbReference>
<evidence type="ECO:0000313" key="6">
    <source>
        <dbReference type="Proteomes" id="UP001501591"/>
    </source>
</evidence>
<evidence type="ECO:0000256" key="3">
    <source>
        <dbReference type="ARBA" id="ARBA00023163"/>
    </source>
</evidence>
<dbReference type="InterPro" id="IPR010982">
    <property type="entry name" value="Lambda_DNA-bd_dom_sf"/>
</dbReference>
<dbReference type="InterPro" id="IPR028082">
    <property type="entry name" value="Peripla_BP_I"/>
</dbReference>
<sequence length="341" mass="36062">MGDTEGSRTHAAGVRDVAALAGVSRQTVSRVLNEHPDVAPATREKVLAAMSRLDYRVNTAARALGTRRSWTIGVLASDVLQFGPLRSLAALEASAREAGYWVSTAFADAGDPASVLRAIDHLRTQAVDGLVVFAPHARTLDALEALDIEIPRVLLHTAGRDRPAFTVDQIAGARMAVAALAERGHERIAHLSGPADWLEAEARVTGFRAELAARGLPEGVVLPGDWTPRAGFAAARAVHGSGVTGVFAANDQMALALMSGLRSLGIAVPEDVSVVGFDDIPDAEYSWPSLTTVRQDFEELARRAVAVLTGSSSGEEDPVQPVLITRESVVPPGRDPRRIAT</sequence>
<gene>
    <name evidence="5" type="ORF">GCM10022383_16020</name>
</gene>
<dbReference type="SUPFAM" id="SSF47413">
    <property type="entry name" value="lambda repressor-like DNA-binding domains"/>
    <property type="match status" value="1"/>
</dbReference>
<dbReference type="EMBL" id="BAABCP010000001">
    <property type="protein sequence ID" value="GAA3938729.1"/>
    <property type="molecule type" value="Genomic_DNA"/>
</dbReference>
<accession>A0ABP7N6Z6</accession>
<dbReference type="PROSITE" id="PS50932">
    <property type="entry name" value="HTH_LACI_2"/>
    <property type="match status" value="1"/>
</dbReference>
<dbReference type="SMART" id="SM00354">
    <property type="entry name" value="HTH_LACI"/>
    <property type="match status" value="1"/>
</dbReference>
<keyword evidence="6" id="KW-1185">Reference proteome</keyword>
<dbReference type="InterPro" id="IPR046335">
    <property type="entry name" value="LacI/GalR-like_sensor"/>
</dbReference>
<dbReference type="GO" id="GO:0003677">
    <property type="term" value="F:DNA binding"/>
    <property type="evidence" value="ECO:0007669"/>
    <property type="project" value="UniProtKB-KW"/>
</dbReference>
<dbReference type="PROSITE" id="PS00356">
    <property type="entry name" value="HTH_LACI_1"/>
    <property type="match status" value="1"/>
</dbReference>
<evidence type="ECO:0000313" key="5">
    <source>
        <dbReference type="EMBL" id="GAA3938729.1"/>
    </source>
</evidence>
<dbReference type="Pfam" id="PF00356">
    <property type="entry name" value="LacI"/>
    <property type="match status" value="1"/>
</dbReference>
<keyword evidence="1" id="KW-0805">Transcription regulation</keyword>
<dbReference type="Pfam" id="PF13377">
    <property type="entry name" value="Peripla_BP_3"/>
    <property type="match status" value="1"/>
</dbReference>
<dbReference type="Gene3D" id="3.40.50.2300">
    <property type="match status" value="2"/>
</dbReference>
<dbReference type="PANTHER" id="PTHR30146:SF109">
    <property type="entry name" value="HTH-TYPE TRANSCRIPTIONAL REGULATOR GALS"/>
    <property type="match status" value="1"/>
</dbReference>
<dbReference type="PANTHER" id="PTHR30146">
    <property type="entry name" value="LACI-RELATED TRANSCRIPTIONAL REPRESSOR"/>
    <property type="match status" value="1"/>
</dbReference>
<evidence type="ECO:0000256" key="2">
    <source>
        <dbReference type="ARBA" id="ARBA00023125"/>
    </source>
</evidence>
<dbReference type="Gene3D" id="1.10.260.40">
    <property type="entry name" value="lambda repressor-like DNA-binding domains"/>
    <property type="match status" value="1"/>
</dbReference>
<dbReference type="InterPro" id="IPR000843">
    <property type="entry name" value="HTH_LacI"/>
</dbReference>
<organism evidence="5 6">
    <name type="scientific">Microbacterium soli</name>
    <dbReference type="NCBI Taxonomy" id="446075"/>
    <lineage>
        <taxon>Bacteria</taxon>
        <taxon>Bacillati</taxon>
        <taxon>Actinomycetota</taxon>
        <taxon>Actinomycetes</taxon>
        <taxon>Micrococcales</taxon>
        <taxon>Microbacteriaceae</taxon>
        <taxon>Microbacterium</taxon>
    </lineage>
</organism>
<keyword evidence="3" id="KW-0804">Transcription</keyword>
<dbReference type="Proteomes" id="UP001501591">
    <property type="component" value="Unassembled WGS sequence"/>
</dbReference>
<feature type="domain" description="HTH lacI-type" evidence="4">
    <location>
        <begin position="12"/>
        <end position="66"/>
    </location>
</feature>
<dbReference type="CDD" id="cd01574">
    <property type="entry name" value="PBP1_LacI"/>
    <property type="match status" value="1"/>
</dbReference>
<dbReference type="CDD" id="cd01392">
    <property type="entry name" value="HTH_LacI"/>
    <property type="match status" value="1"/>
</dbReference>
<dbReference type="RefSeq" id="WP_344819019.1">
    <property type="nucleotide sequence ID" value="NZ_BAABCP010000001.1"/>
</dbReference>
<protein>
    <submittedName>
        <fullName evidence="5">LacI family DNA-binding transcriptional regulator</fullName>
    </submittedName>
</protein>
<evidence type="ECO:0000259" key="4">
    <source>
        <dbReference type="PROSITE" id="PS50932"/>
    </source>
</evidence>
<keyword evidence="2 5" id="KW-0238">DNA-binding</keyword>
<evidence type="ECO:0000256" key="1">
    <source>
        <dbReference type="ARBA" id="ARBA00023015"/>
    </source>
</evidence>